<evidence type="ECO:0000259" key="12">
    <source>
        <dbReference type="PROSITE" id="PS50113"/>
    </source>
</evidence>
<evidence type="ECO:0000256" key="9">
    <source>
        <dbReference type="SAM" id="Phobius"/>
    </source>
</evidence>
<dbReference type="PROSITE" id="PS50112">
    <property type="entry name" value="PAS"/>
    <property type="match status" value="1"/>
</dbReference>
<organism evidence="13 14">
    <name type="scientific">Nitrospina watsonii</name>
    <dbReference type="NCBI Taxonomy" id="1323948"/>
    <lineage>
        <taxon>Bacteria</taxon>
        <taxon>Pseudomonadati</taxon>
        <taxon>Nitrospinota/Tectimicrobiota group</taxon>
        <taxon>Nitrospinota</taxon>
        <taxon>Nitrospinia</taxon>
        <taxon>Nitrospinales</taxon>
        <taxon>Nitrospinaceae</taxon>
        <taxon>Nitrospina</taxon>
    </lineage>
</organism>
<evidence type="ECO:0000256" key="5">
    <source>
        <dbReference type="ARBA" id="ARBA00022741"/>
    </source>
</evidence>
<feature type="domain" description="PAC" evidence="12">
    <location>
        <begin position="276"/>
        <end position="335"/>
    </location>
</feature>
<keyword evidence="9" id="KW-0472">Membrane</keyword>
<dbReference type="Gene3D" id="3.30.450.20">
    <property type="entry name" value="PAS domain"/>
    <property type="match status" value="1"/>
</dbReference>
<dbReference type="Pfam" id="PF02518">
    <property type="entry name" value="HATPase_c"/>
    <property type="match status" value="1"/>
</dbReference>
<evidence type="ECO:0000256" key="8">
    <source>
        <dbReference type="ARBA" id="ARBA00023012"/>
    </source>
</evidence>
<evidence type="ECO:0000313" key="13">
    <source>
        <dbReference type="EMBL" id="CAI2716889.1"/>
    </source>
</evidence>
<dbReference type="NCBIfam" id="TIGR00229">
    <property type="entry name" value="sensory_box"/>
    <property type="match status" value="1"/>
</dbReference>
<dbReference type="PANTHER" id="PTHR43065:SF10">
    <property type="entry name" value="PEROXIDE STRESS-ACTIVATED HISTIDINE KINASE MAK3"/>
    <property type="match status" value="1"/>
</dbReference>
<accession>A0ABM9H9S7</accession>
<dbReference type="InterPro" id="IPR036890">
    <property type="entry name" value="HATPase_C_sf"/>
</dbReference>
<gene>
    <name evidence="13" type="ORF">NSPWAT_0029</name>
</gene>
<dbReference type="Gene3D" id="3.30.565.10">
    <property type="entry name" value="Histidine kinase-like ATPase, C-terminal domain"/>
    <property type="match status" value="1"/>
</dbReference>
<name>A0ABM9H9S7_9BACT</name>
<dbReference type="PROSITE" id="PS50109">
    <property type="entry name" value="HIS_KIN"/>
    <property type="match status" value="1"/>
</dbReference>
<dbReference type="CDD" id="cd00130">
    <property type="entry name" value="PAS"/>
    <property type="match status" value="1"/>
</dbReference>
<feature type="domain" description="PAS" evidence="11">
    <location>
        <begin position="206"/>
        <end position="251"/>
    </location>
</feature>
<evidence type="ECO:0000256" key="6">
    <source>
        <dbReference type="ARBA" id="ARBA00022777"/>
    </source>
</evidence>
<dbReference type="SMART" id="SM00387">
    <property type="entry name" value="HATPase_c"/>
    <property type="match status" value="1"/>
</dbReference>
<evidence type="ECO:0000256" key="3">
    <source>
        <dbReference type="ARBA" id="ARBA00022553"/>
    </source>
</evidence>
<proteinExistence type="predicted"/>
<dbReference type="InterPro" id="IPR005467">
    <property type="entry name" value="His_kinase_dom"/>
</dbReference>
<dbReference type="InterPro" id="IPR036097">
    <property type="entry name" value="HisK_dim/P_sf"/>
</dbReference>
<dbReference type="InterPro" id="IPR003661">
    <property type="entry name" value="HisK_dim/P_dom"/>
</dbReference>
<keyword evidence="7" id="KW-0067">ATP-binding</keyword>
<dbReference type="PRINTS" id="PR00344">
    <property type="entry name" value="BCTRLSENSOR"/>
</dbReference>
<dbReference type="InterPro" id="IPR004358">
    <property type="entry name" value="Sig_transdc_His_kin-like_C"/>
</dbReference>
<keyword evidence="9" id="KW-1133">Transmembrane helix</keyword>
<feature type="transmembrane region" description="Helical" evidence="9">
    <location>
        <begin position="163"/>
        <end position="181"/>
    </location>
</feature>
<evidence type="ECO:0000259" key="10">
    <source>
        <dbReference type="PROSITE" id="PS50109"/>
    </source>
</evidence>
<keyword evidence="9" id="KW-0812">Transmembrane</keyword>
<evidence type="ECO:0000256" key="4">
    <source>
        <dbReference type="ARBA" id="ARBA00022679"/>
    </source>
</evidence>
<dbReference type="Pfam" id="PF00512">
    <property type="entry name" value="HisKA"/>
    <property type="match status" value="1"/>
</dbReference>
<dbReference type="Pfam" id="PF00989">
    <property type="entry name" value="PAS"/>
    <property type="match status" value="1"/>
</dbReference>
<dbReference type="PANTHER" id="PTHR43065">
    <property type="entry name" value="SENSOR HISTIDINE KINASE"/>
    <property type="match status" value="1"/>
</dbReference>
<keyword evidence="8" id="KW-0902">Two-component regulatory system</keyword>
<dbReference type="InterPro" id="IPR003594">
    <property type="entry name" value="HATPase_dom"/>
</dbReference>
<keyword evidence="3" id="KW-0597">Phosphoprotein</keyword>
<dbReference type="InterPro" id="IPR000014">
    <property type="entry name" value="PAS"/>
</dbReference>
<evidence type="ECO:0000256" key="7">
    <source>
        <dbReference type="ARBA" id="ARBA00022840"/>
    </source>
</evidence>
<feature type="transmembrane region" description="Helical" evidence="9">
    <location>
        <begin position="47"/>
        <end position="67"/>
    </location>
</feature>
<keyword evidence="14" id="KW-1185">Reference proteome</keyword>
<sequence length="587" mass="65974">MLKTQDYPDKELLLRVKSIMVIRVVFLTGFVALAIAFEHNARYETPIIPLSIVLGSAYFLCIIYALMLKMKMPLNWVAYAQVLGDLATVGGLIYTTGGIESPLSFVFLFVIIATSVMLPRAAVYLAASGASIIYGLLVDLEYFNFIQPIYFFQKSNISYQGAYGFYIIALNLTSFYSVAYLSSILNHRLRIINDELHSKSLDLKKLQEFHKNVVQNMVNGLLTTDHNGHVTSVNTACEQITGCSADHSLGRLAYDLLPVPTLKTFFLGRQSVQLPATLEGEFQRNDGETILVVMKISSLIRPSMDPFKDGYKSEGYIVVLDDLTELRKMEEKILQSEQLAAVGRFSAGLAHEIRNPLASLSGSIQVLRDSLQVEDQYKRLMDIVISETERLNAIIKDFLSYSQPRKSKATVIDLTQLLQDVVLLIKNNNEYDCSIEIELDMPARHIVIQSEEDQVKQMVWNLCLNGMQAMDRAGTIRLELKEVQGHRHRDFETDRKGVLLSVEDQGRGIPPDKLKQIFDPFFTTREEGIGLGLATVNKIIQRFGGQIGVVSEVGKGTRFDIFLPQERAIVGTREPKQEKRSQTLSPN</sequence>
<dbReference type="CDD" id="cd00082">
    <property type="entry name" value="HisKA"/>
    <property type="match status" value="1"/>
</dbReference>
<feature type="domain" description="Histidine kinase" evidence="10">
    <location>
        <begin position="348"/>
        <end position="567"/>
    </location>
</feature>
<keyword evidence="6" id="KW-0418">Kinase</keyword>
<reference evidence="13 14" key="1">
    <citation type="submission" date="2022-09" db="EMBL/GenBank/DDBJ databases">
        <authorList>
            <person name="Kop L."/>
        </authorList>
    </citation>
    <scope>NUCLEOTIDE SEQUENCE [LARGE SCALE GENOMIC DNA]</scope>
    <source>
        <strain evidence="13 14">347</strain>
    </source>
</reference>
<keyword evidence="5" id="KW-0547">Nucleotide-binding</keyword>
<dbReference type="RefSeq" id="WP_282009874.1">
    <property type="nucleotide sequence ID" value="NZ_OX336137.1"/>
</dbReference>
<dbReference type="SUPFAM" id="SSF55785">
    <property type="entry name" value="PYP-like sensor domain (PAS domain)"/>
    <property type="match status" value="1"/>
</dbReference>
<feature type="transmembrane region" description="Helical" evidence="9">
    <location>
        <begin position="12"/>
        <end position="35"/>
    </location>
</feature>
<dbReference type="SUPFAM" id="SSF55874">
    <property type="entry name" value="ATPase domain of HSP90 chaperone/DNA topoisomerase II/histidine kinase"/>
    <property type="match status" value="1"/>
</dbReference>
<dbReference type="Proteomes" id="UP001157733">
    <property type="component" value="Chromosome"/>
</dbReference>
<dbReference type="Pfam" id="PF25323">
    <property type="entry name" value="6TM_PilS"/>
    <property type="match status" value="1"/>
</dbReference>
<dbReference type="SUPFAM" id="SSF47384">
    <property type="entry name" value="Homodimeric domain of signal transducing histidine kinase"/>
    <property type="match status" value="1"/>
</dbReference>
<dbReference type="InterPro" id="IPR013767">
    <property type="entry name" value="PAS_fold"/>
</dbReference>
<dbReference type="Gene3D" id="1.10.287.130">
    <property type="match status" value="1"/>
</dbReference>
<dbReference type="EMBL" id="OX336137">
    <property type="protein sequence ID" value="CAI2716889.1"/>
    <property type="molecule type" value="Genomic_DNA"/>
</dbReference>
<evidence type="ECO:0000256" key="2">
    <source>
        <dbReference type="ARBA" id="ARBA00012438"/>
    </source>
</evidence>
<evidence type="ECO:0000313" key="14">
    <source>
        <dbReference type="Proteomes" id="UP001157733"/>
    </source>
</evidence>
<dbReference type="SMART" id="SM00388">
    <property type="entry name" value="HisKA"/>
    <property type="match status" value="1"/>
</dbReference>
<dbReference type="SMART" id="SM00091">
    <property type="entry name" value="PAS"/>
    <property type="match status" value="1"/>
</dbReference>
<dbReference type="EC" id="2.7.13.3" evidence="2"/>
<keyword evidence="4" id="KW-0808">Transferase</keyword>
<dbReference type="PROSITE" id="PS50113">
    <property type="entry name" value="PAC"/>
    <property type="match status" value="1"/>
</dbReference>
<evidence type="ECO:0000256" key="1">
    <source>
        <dbReference type="ARBA" id="ARBA00000085"/>
    </source>
</evidence>
<dbReference type="InterPro" id="IPR000700">
    <property type="entry name" value="PAS-assoc_C"/>
</dbReference>
<evidence type="ECO:0000259" key="11">
    <source>
        <dbReference type="PROSITE" id="PS50112"/>
    </source>
</evidence>
<comment type="catalytic activity">
    <reaction evidence="1">
        <text>ATP + protein L-histidine = ADP + protein N-phospho-L-histidine.</text>
        <dbReference type="EC" id="2.7.13.3"/>
    </reaction>
</comment>
<feature type="transmembrane region" description="Helical" evidence="9">
    <location>
        <begin position="123"/>
        <end position="143"/>
    </location>
</feature>
<protein>
    <recommendedName>
        <fullName evidence="2">histidine kinase</fullName>
        <ecNumber evidence="2">2.7.13.3</ecNumber>
    </recommendedName>
</protein>
<dbReference type="InterPro" id="IPR035965">
    <property type="entry name" value="PAS-like_dom_sf"/>
</dbReference>